<organism evidence="7 9">
    <name type="scientific">Branchiostoma belcheri</name>
    <name type="common">Amphioxus</name>
    <dbReference type="NCBI Taxonomy" id="7741"/>
    <lineage>
        <taxon>Eukaryota</taxon>
        <taxon>Metazoa</taxon>
        <taxon>Chordata</taxon>
        <taxon>Cephalochordata</taxon>
        <taxon>Leptocardii</taxon>
        <taxon>Amphioxiformes</taxon>
        <taxon>Branchiostomatidae</taxon>
        <taxon>Branchiostoma</taxon>
    </lineage>
</organism>
<evidence type="ECO:0000256" key="2">
    <source>
        <dbReference type="ARBA" id="ARBA00022737"/>
    </source>
</evidence>
<evidence type="ECO:0000313" key="9">
    <source>
        <dbReference type="RefSeq" id="XP_019647601.1"/>
    </source>
</evidence>
<dbReference type="Pfam" id="PF13516">
    <property type="entry name" value="LRR_6"/>
    <property type="match status" value="3"/>
</dbReference>
<evidence type="ECO:0000256" key="1">
    <source>
        <dbReference type="ARBA" id="ARBA00022614"/>
    </source>
</evidence>
<dbReference type="CDD" id="cd00116">
    <property type="entry name" value="LRR_RI"/>
    <property type="match status" value="1"/>
</dbReference>
<dbReference type="PANTHER" id="PTHR24112:SF9">
    <property type="entry name" value="PROTEIN PHOSPHATASE 1 REGULATORY SUBUNIT 37"/>
    <property type="match status" value="1"/>
</dbReference>
<feature type="region of interest" description="Disordered" evidence="6">
    <location>
        <begin position="1"/>
        <end position="21"/>
    </location>
</feature>
<dbReference type="GeneID" id="109487940"/>
<feature type="compositionally biased region" description="Polar residues" evidence="6">
    <location>
        <begin position="564"/>
        <end position="575"/>
    </location>
</feature>
<dbReference type="Gene3D" id="3.80.10.10">
    <property type="entry name" value="Ribonuclease Inhibitor"/>
    <property type="match status" value="3"/>
</dbReference>
<proteinExistence type="inferred from homology"/>
<evidence type="ECO:0000313" key="7">
    <source>
        <dbReference type="Proteomes" id="UP000515135"/>
    </source>
</evidence>
<feature type="compositionally biased region" description="Polar residues" evidence="6">
    <location>
        <begin position="582"/>
        <end position="596"/>
    </location>
</feature>
<dbReference type="InterPro" id="IPR032675">
    <property type="entry name" value="LRR_dom_sf"/>
</dbReference>
<sequence>MSGPVTLEPSEQPAIESRPTASFLKTKLPGRRVNFPADDELVAGSAEPPDPWSLAATCTTEELVSAYRDHCQKLNIRPLPRVLQQLEAITDFTKRVECLNLKGERLDSKIAETLEEVLRRVRFVNVDLEQTSMDAECAVALADMIEYYESAVKLNVAFNKHISIRGWQAMARMVRKTQCLEYLDARSTLITEQTAPHLSRALRMGSRIHTLHLECTNLSGRPLFLLMSALKVNVAVKELFLADNRLGVPDAQQIGQMLKQNNTVQLLDLRNNQIQDTGLVHICEGLGEQERGIVTLVLWSNHITQLGAEYLRETLPVLNYLETLNMGHNPIGNEGVLSMKEGLLMNQSLLRLGLVDTKMTCEGAIALAEFLSINPRIVRLDLRENDIRTAGLMALQLAHKVNLSLTRLDLDKEPKKESMKDYAETQKQLLSAIQGFSKRNKERAREDRKAEQQEEVEVAQEAQEEGPARIQSVNQSADSRQAGDHSVNQSAEVKHAGDQSANQSADLDRRQAGDQSVNQSARSRHEVLNPGEVVDPDAVRENSQAGTETVGPSTLENKVVPQQRLDTASDGANETNSHKENATSSSLQQQGDSESIATKEVTVAWTDSSPVSILKAKTKVPNDCSVPSSDSGKLVPSPTDTPGDTSPMRTSPDEVALSGGVELEARNPDKLDNANCGKLMISSSQAPVSSGDAINNNFSGVSLPNGSLTDFEAALISEPRTNPRDIPTVGDANINTSELSSSPDDFEKELDQILANVTAGKGLDPLPGDGVNLESLDDIFEEELTA</sequence>
<protein>
    <recommendedName>
        <fullName evidence="4">Protein phosphatase 1 regulatory subunit 37</fullName>
    </recommendedName>
    <alternativeName>
        <fullName evidence="5">Leucine-rich repeat-containing protein 68</fullName>
    </alternativeName>
</protein>
<evidence type="ECO:0000256" key="6">
    <source>
        <dbReference type="SAM" id="MobiDB-lite"/>
    </source>
</evidence>
<dbReference type="RefSeq" id="XP_019647600.1">
    <property type="nucleotide sequence ID" value="XM_019792041.1"/>
</dbReference>
<keyword evidence="2" id="KW-0677">Repeat</keyword>
<dbReference type="InterPro" id="IPR051279">
    <property type="entry name" value="PP1-Reg/Actin-Interact_Protein"/>
</dbReference>
<dbReference type="SMART" id="SM00368">
    <property type="entry name" value="LRR_RI"/>
    <property type="match status" value="7"/>
</dbReference>
<accession>A0A6P5AZJ9</accession>
<evidence type="ECO:0000256" key="3">
    <source>
        <dbReference type="ARBA" id="ARBA00038315"/>
    </source>
</evidence>
<feature type="region of interest" description="Disordered" evidence="6">
    <location>
        <begin position="433"/>
        <end position="660"/>
    </location>
</feature>
<feature type="compositionally biased region" description="Polar residues" evidence="6">
    <location>
        <begin position="541"/>
        <end position="556"/>
    </location>
</feature>
<evidence type="ECO:0000256" key="4">
    <source>
        <dbReference type="ARBA" id="ARBA00040684"/>
    </source>
</evidence>
<dbReference type="InterPro" id="IPR001611">
    <property type="entry name" value="Leu-rich_rpt"/>
</dbReference>
<dbReference type="AlphaFoldDB" id="A0A6P5AZJ9"/>
<comment type="similarity">
    <text evidence="3">Belongs to the PPP1R37 family.</text>
</comment>
<keyword evidence="7" id="KW-1185">Reference proteome</keyword>
<gene>
    <name evidence="8 9" type="primary">LOC109487940</name>
</gene>
<reference evidence="8 9" key="1">
    <citation type="submission" date="2025-04" db="UniProtKB">
        <authorList>
            <consortium name="RefSeq"/>
        </authorList>
    </citation>
    <scope>IDENTIFICATION</scope>
    <source>
        <tissue evidence="8 9">Gonad</tissue>
    </source>
</reference>
<feature type="compositionally biased region" description="Basic and acidic residues" evidence="6">
    <location>
        <begin position="443"/>
        <end position="452"/>
    </location>
</feature>
<dbReference type="Proteomes" id="UP000515135">
    <property type="component" value="Unplaced"/>
</dbReference>
<keyword evidence="1" id="KW-0433">Leucine-rich repeat</keyword>
<evidence type="ECO:0000256" key="5">
    <source>
        <dbReference type="ARBA" id="ARBA00041209"/>
    </source>
</evidence>
<dbReference type="RefSeq" id="XP_019647601.1">
    <property type="nucleotide sequence ID" value="XM_019792042.1"/>
</dbReference>
<feature type="compositionally biased region" description="Acidic residues" evidence="6">
    <location>
        <begin position="453"/>
        <end position="464"/>
    </location>
</feature>
<dbReference type="SUPFAM" id="SSF52047">
    <property type="entry name" value="RNI-like"/>
    <property type="match status" value="1"/>
</dbReference>
<dbReference type="OrthoDB" id="10034042at2759"/>
<name>A0A6P5AZJ9_BRABE</name>
<feature type="compositionally biased region" description="Low complexity" evidence="6">
    <location>
        <begin position="636"/>
        <end position="647"/>
    </location>
</feature>
<dbReference type="PANTHER" id="PTHR24112">
    <property type="entry name" value="LEUCINE-RICH REPEAT, ISOFORM F-RELATED"/>
    <property type="match status" value="1"/>
</dbReference>
<evidence type="ECO:0000313" key="8">
    <source>
        <dbReference type="RefSeq" id="XP_019647600.1"/>
    </source>
</evidence>
<dbReference type="KEGG" id="bbel:109487940"/>